<keyword evidence="2" id="KW-1185">Reference proteome</keyword>
<evidence type="ECO:0000313" key="1">
    <source>
        <dbReference type="EMBL" id="SLN19488.1"/>
    </source>
</evidence>
<name>A0A1X6YFS5_9RHOB</name>
<proteinExistence type="predicted"/>
<accession>A0A1X6YFS5</accession>
<dbReference type="AlphaFoldDB" id="A0A1X6YFS5"/>
<organism evidence="1 2">
    <name type="scientific">Pseudooceanicola marinus</name>
    <dbReference type="NCBI Taxonomy" id="396013"/>
    <lineage>
        <taxon>Bacteria</taxon>
        <taxon>Pseudomonadati</taxon>
        <taxon>Pseudomonadota</taxon>
        <taxon>Alphaproteobacteria</taxon>
        <taxon>Rhodobacterales</taxon>
        <taxon>Paracoccaceae</taxon>
        <taxon>Pseudooceanicola</taxon>
    </lineage>
</organism>
<sequence length="125" mass="14329">MHLNYKKVASAYLIFIDSCIQVVHNSIINTERPLMNMSTHFDCRMNQRGIRKGLTDLALELGEMDGDRYVLTTRIIDQENEKMRLRKKLLDDARKKGGVVVIAEDGTLITTYHTDSFNAKLAKNK</sequence>
<protein>
    <recommendedName>
        <fullName evidence="3">DUF4258 domain-containing protein</fullName>
    </recommendedName>
</protein>
<evidence type="ECO:0000313" key="2">
    <source>
        <dbReference type="Proteomes" id="UP000193963"/>
    </source>
</evidence>
<gene>
    <name evidence="1" type="ORF">PSM7751_00631</name>
</gene>
<dbReference type="EMBL" id="FWFN01000001">
    <property type="protein sequence ID" value="SLN19488.1"/>
    <property type="molecule type" value="Genomic_DNA"/>
</dbReference>
<dbReference type="Proteomes" id="UP000193963">
    <property type="component" value="Unassembled WGS sequence"/>
</dbReference>
<evidence type="ECO:0008006" key="3">
    <source>
        <dbReference type="Google" id="ProtNLM"/>
    </source>
</evidence>
<reference evidence="1 2" key="1">
    <citation type="submission" date="2017-03" db="EMBL/GenBank/DDBJ databases">
        <authorList>
            <person name="Afonso C.L."/>
            <person name="Miller P.J."/>
            <person name="Scott M.A."/>
            <person name="Spackman E."/>
            <person name="Goraichik I."/>
            <person name="Dimitrov K.M."/>
            <person name="Suarez D.L."/>
            <person name="Swayne D.E."/>
        </authorList>
    </citation>
    <scope>NUCLEOTIDE SEQUENCE [LARGE SCALE GENOMIC DNA]</scope>
    <source>
        <strain evidence="1 2">CECT 7751</strain>
    </source>
</reference>